<proteinExistence type="predicted"/>
<name>A0AAU8G8Q9_9CHLR</name>
<feature type="compositionally biased region" description="Basic and acidic residues" evidence="1">
    <location>
        <begin position="29"/>
        <end position="46"/>
    </location>
</feature>
<dbReference type="RefSeq" id="WP_353714555.1">
    <property type="nucleotide sequence ID" value="NZ_CP159307.1"/>
</dbReference>
<feature type="region of interest" description="Disordered" evidence="1">
    <location>
        <begin position="29"/>
        <end position="53"/>
    </location>
</feature>
<evidence type="ECO:0000256" key="1">
    <source>
        <dbReference type="SAM" id="MobiDB-lite"/>
    </source>
</evidence>
<reference evidence="3" key="1">
    <citation type="submission" date="2024-06" db="EMBL/GenBank/DDBJ databases">
        <title>A Novel Isolate, Dehalogenimonas sp. Strain 4OHTPN, Dechlorinates Aromatic 4 Hydroxy chlorothalonil by a Novel Reductive Dehalogenase.</title>
        <authorList>
            <person name="Liu G."/>
        </authorList>
    </citation>
    <scope>NUCLEOTIDE SEQUENCE</scope>
    <source>
        <strain evidence="3">4OHTPN</strain>
    </source>
</reference>
<feature type="chain" id="PRO_5043829369" evidence="2">
    <location>
        <begin position="27"/>
        <end position="320"/>
    </location>
</feature>
<protein>
    <submittedName>
        <fullName evidence="3">Uncharacterized protein</fullName>
    </submittedName>
</protein>
<accession>A0AAU8G8Q9</accession>
<evidence type="ECO:0000313" key="3">
    <source>
        <dbReference type="EMBL" id="XCH33314.1"/>
    </source>
</evidence>
<sequence>MNKTVLRLISGTITVAVLAGGSVALAAADKTDRPQPKTEQVAEGKSRGASGDRLQNIGDLATRVMQLQNRNLVAALLDRLVAAGKITQGDANKILKDWDDQHPNWQPPIDQLKARIMDMANRKNVVALLDRLLAGAKITQGEYNQILNGWDKAHPSWQPPVDPLTRIMEMRNRDNVVTLLDRLVAAGKIDRAEADRFLAAWDAAHPNWQPVDPIQRIMEMKNRNLVAALLDRMVTAGKITQGDANKILKDWDDAHPGWVLDVAALHDRVMKMQNRDNVLAFLDRLVEGGRLNQGDANNILKDWEDLHANQPPVTGRTPKV</sequence>
<gene>
    <name evidence="3" type="ORF">ABV300_00105</name>
</gene>
<feature type="signal peptide" evidence="2">
    <location>
        <begin position="1"/>
        <end position="26"/>
    </location>
</feature>
<dbReference type="AlphaFoldDB" id="A0AAU8G8Q9"/>
<organism evidence="3">
    <name type="scientific">Dehalogenimonas sp. 4OHTPN</name>
    <dbReference type="NCBI Taxonomy" id="3166643"/>
    <lineage>
        <taxon>Bacteria</taxon>
        <taxon>Bacillati</taxon>
        <taxon>Chloroflexota</taxon>
        <taxon>Dehalococcoidia</taxon>
        <taxon>Dehalococcoidales</taxon>
        <taxon>Dehalococcoidaceae</taxon>
        <taxon>Dehalogenimonas</taxon>
    </lineage>
</organism>
<keyword evidence="2" id="KW-0732">Signal</keyword>
<evidence type="ECO:0000256" key="2">
    <source>
        <dbReference type="SAM" id="SignalP"/>
    </source>
</evidence>
<dbReference type="EMBL" id="CP159307">
    <property type="protein sequence ID" value="XCH33314.1"/>
    <property type="molecule type" value="Genomic_DNA"/>
</dbReference>